<feature type="transmembrane region" description="Helical" evidence="7">
    <location>
        <begin position="163"/>
        <end position="182"/>
    </location>
</feature>
<dbReference type="EMBL" id="JAEQNB010000001">
    <property type="protein sequence ID" value="MBL0385197.1"/>
    <property type="molecule type" value="Genomic_DNA"/>
</dbReference>
<keyword evidence="4 7" id="KW-0812">Transmembrane</keyword>
<dbReference type="Proteomes" id="UP000602284">
    <property type="component" value="Unassembled WGS sequence"/>
</dbReference>
<proteinExistence type="inferred from homology"/>
<dbReference type="InterPro" id="IPR003317">
    <property type="entry name" value="Cyt-d_oxidase_su2"/>
</dbReference>
<name>A0ABS1J4I9_9BACL</name>
<dbReference type="Pfam" id="PF02322">
    <property type="entry name" value="Cyt_bd_oxida_II"/>
    <property type="match status" value="1"/>
</dbReference>
<evidence type="ECO:0000256" key="6">
    <source>
        <dbReference type="ARBA" id="ARBA00023136"/>
    </source>
</evidence>
<accession>A0ABS1J4I9</accession>
<evidence type="ECO:0000256" key="7">
    <source>
        <dbReference type="SAM" id="Phobius"/>
    </source>
</evidence>
<sequence length="344" mass="38142">MSDELIAVSLLWLFVFIYAMAASIDFGAGFWALMYLYRKENNMTTIANRYLSPSWEVTNVFIVLVVVGMVSFFPGATGTLGTVLLLPFSIGLLLLTVRSAFLVFSHAAEKRYARTLSVISGATGIFLPMLLILVLPITYGDVIGVSGGTEHLLWGALLSSPSTYAYLAFAGLSTLFLSSLLLADYSHVSEDWRAYKVYRKDAIWMAPFAFLAAISVLVTMRGDAPWMYENLSAHKGWILGSGVLYLLGYLALFAPKKAGMPANGRPRLAVVATIFQYLLAATGYGMAHLPYIVYPTVTIESGFTDESTFHALFASYLVGFAILTPGFWLFWRMFMRDKKYLRQK</sequence>
<feature type="transmembrane region" description="Helical" evidence="7">
    <location>
        <begin position="83"/>
        <end position="104"/>
    </location>
</feature>
<comment type="caution">
    <text evidence="8">The sequence shown here is derived from an EMBL/GenBank/DDBJ whole genome shotgun (WGS) entry which is preliminary data.</text>
</comment>
<feature type="transmembrane region" description="Helical" evidence="7">
    <location>
        <begin position="313"/>
        <end position="334"/>
    </location>
</feature>
<feature type="transmembrane region" description="Helical" evidence="7">
    <location>
        <begin position="116"/>
        <end position="139"/>
    </location>
</feature>
<comment type="subcellular location">
    <subcellularLocation>
        <location evidence="1">Cell membrane</location>
        <topology evidence="1">Multi-pass membrane protein</topology>
    </subcellularLocation>
</comment>
<evidence type="ECO:0000256" key="5">
    <source>
        <dbReference type="ARBA" id="ARBA00022989"/>
    </source>
</evidence>
<protein>
    <submittedName>
        <fullName evidence="8">Cytochrome d ubiquinol oxidase subunit II</fullName>
    </submittedName>
</protein>
<evidence type="ECO:0000256" key="1">
    <source>
        <dbReference type="ARBA" id="ARBA00004651"/>
    </source>
</evidence>
<reference evidence="8 9" key="1">
    <citation type="submission" date="2021-01" db="EMBL/GenBank/DDBJ databases">
        <title>Tumebacillus sp. strain ITR2 16S ribosomal RNA gene Genome sequencing and assembly.</title>
        <authorList>
            <person name="Kang M."/>
        </authorList>
    </citation>
    <scope>NUCLEOTIDE SEQUENCE [LARGE SCALE GENOMIC DNA]</scope>
    <source>
        <strain evidence="8 9">ITR2</strain>
    </source>
</reference>
<feature type="transmembrane region" description="Helical" evidence="7">
    <location>
        <begin position="267"/>
        <end position="293"/>
    </location>
</feature>
<feature type="transmembrane region" description="Helical" evidence="7">
    <location>
        <begin position="236"/>
        <end position="255"/>
    </location>
</feature>
<feature type="transmembrane region" description="Helical" evidence="7">
    <location>
        <begin position="202"/>
        <end position="220"/>
    </location>
</feature>
<dbReference type="RefSeq" id="WP_201630363.1">
    <property type="nucleotide sequence ID" value="NZ_JAEQNB010000001.1"/>
</dbReference>
<comment type="similarity">
    <text evidence="2">Belongs to the cytochrome ubiquinol oxidase subunit 2 family.</text>
</comment>
<keyword evidence="9" id="KW-1185">Reference proteome</keyword>
<evidence type="ECO:0000256" key="3">
    <source>
        <dbReference type="ARBA" id="ARBA00022475"/>
    </source>
</evidence>
<keyword evidence="6 7" id="KW-0472">Membrane</keyword>
<evidence type="ECO:0000256" key="2">
    <source>
        <dbReference type="ARBA" id="ARBA00007543"/>
    </source>
</evidence>
<keyword evidence="3" id="KW-1003">Cell membrane</keyword>
<evidence type="ECO:0000256" key="4">
    <source>
        <dbReference type="ARBA" id="ARBA00022692"/>
    </source>
</evidence>
<keyword evidence="5 7" id="KW-1133">Transmembrane helix</keyword>
<organism evidence="8 9">
    <name type="scientific">Tumebacillus amylolyticus</name>
    <dbReference type="NCBI Taxonomy" id="2801339"/>
    <lineage>
        <taxon>Bacteria</taxon>
        <taxon>Bacillati</taxon>
        <taxon>Bacillota</taxon>
        <taxon>Bacilli</taxon>
        <taxon>Bacillales</taxon>
        <taxon>Alicyclobacillaceae</taxon>
        <taxon>Tumebacillus</taxon>
    </lineage>
</organism>
<feature type="transmembrane region" description="Helical" evidence="7">
    <location>
        <begin position="6"/>
        <end position="36"/>
    </location>
</feature>
<feature type="transmembrane region" description="Helical" evidence="7">
    <location>
        <begin position="57"/>
        <end position="77"/>
    </location>
</feature>
<gene>
    <name evidence="8" type="ORF">JJB07_00945</name>
</gene>
<evidence type="ECO:0000313" key="8">
    <source>
        <dbReference type="EMBL" id="MBL0385197.1"/>
    </source>
</evidence>
<evidence type="ECO:0000313" key="9">
    <source>
        <dbReference type="Proteomes" id="UP000602284"/>
    </source>
</evidence>